<accession>A0AAD3XHV0</accession>
<dbReference type="Proteomes" id="UP001279734">
    <property type="component" value="Unassembled WGS sequence"/>
</dbReference>
<evidence type="ECO:0000313" key="1">
    <source>
        <dbReference type="EMBL" id="GMH05040.1"/>
    </source>
</evidence>
<keyword evidence="2" id="KW-1185">Reference proteome</keyword>
<proteinExistence type="predicted"/>
<name>A0AAD3XHV0_NEPGR</name>
<comment type="caution">
    <text evidence="1">The sequence shown here is derived from an EMBL/GenBank/DDBJ whole genome shotgun (WGS) entry which is preliminary data.</text>
</comment>
<protein>
    <submittedName>
        <fullName evidence="1">Uncharacterized protein</fullName>
    </submittedName>
</protein>
<organism evidence="1 2">
    <name type="scientific">Nepenthes gracilis</name>
    <name type="common">Slender pitcher plant</name>
    <dbReference type="NCBI Taxonomy" id="150966"/>
    <lineage>
        <taxon>Eukaryota</taxon>
        <taxon>Viridiplantae</taxon>
        <taxon>Streptophyta</taxon>
        <taxon>Embryophyta</taxon>
        <taxon>Tracheophyta</taxon>
        <taxon>Spermatophyta</taxon>
        <taxon>Magnoliopsida</taxon>
        <taxon>eudicotyledons</taxon>
        <taxon>Gunneridae</taxon>
        <taxon>Pentapetalae</taxon>
        <taxon>Caryophyllales</taxon>
        <taxon>Nepenthaceae</taxon>
        <taxon>Nepenthes</taxon>
    </lineage>
</organism>
<evidence type="ECO:0000313" key="2">
    <source>
        <dbReference type="Proteomes" id="UP001279734"/>
    </source>
</evidence>
<sequence>MTLARNVILNTDSTFIDVIELVNFVKKAHDMYDSKRENAMLARSLKAELPELGQSMPLLPTPTSVMGTLIISFSFTYPKITFIVSGSRLNGLRKRSPEEVFGKGLRKTLIFSENLLQRTRQSPPKFISGELLNRLWKLSSSSSELKSPNLASPEIKVSGTKVSKFNISRDQGLQDLSLQRQL</sequence>
<dbReference type="AlphaFoldDB" id="A0AAD3XHV0"/>
<gene>
    <name evidence="1" type="ORF">Nepgr_006880</name>
</gene>
<dbReference type="EMBL" id="BSYO01000005">
    <property type="protein sequence ID" value="GMH05040.1"/>
    <property type="molecule type" value="Genomic_DNA"/>
</dbReference>
<reference evidence="1" key="1">
    <citation type="submission" date="2023-05" db="EMBL/GenBank/DDBJ databases">
        <title>Nepenthes gracilis genome sequencing.</title>
        <authorList>
            <person name="Fukushima K."/>
        </authorList>
    </citation>
    <scope>NUCLEOTIDE SEQUENCE</scope>
    <source>
        <strain evidence="1">SING2019-196</strain>
    </source>
</reference>